<feature type="short sequence motif" description="Nudix box" evidence="4">
    <location>
        <begin position="48"/>
        <end position="69"/>
    </location>
</feature>
<evidence type="ECO:0000256" key="1">
    <source>
        <dbReference type="ARBA" id="ARBA00001936"/>
    </source>
</evidence>
<dbReference type="InterPro" id="IPR000086">
    <property type="entry name" value="NUDIX_hydrolase_dom"/>
</dbReference>
<dbReference type="InterPro" id="IPR015797">
    <property type="entry name" value="NUDIX_hydrolase-like_dom_sf"/>
</dbReference>
<dbReference type="PANTHER" id="PTHR11839">
    <property type="entry name" value="UDP/ADP-SUGAR PYROPHOSPHATASE"/>
    <property type="match status" value="1"/>
</dbReference>
<dbReference type="EC" id="3.6.1.-" evidence="4"/>
<dbReference type="PANTHER" id="PTHR11839:SF22">
    <property type="entry name" value="NUDIX HYDROLASE 26, CHLOROPLASTIC"/>
    <property type="match status" value="1"/>
</dbReference>
<reference evidence="6 7" key="1">
    <citation type="submission" date="2020-12" db="EMBL/GenBank/DDBJ databases">
        <title>Revised draft genomes of Rhodomicrobium vannielii ATCC 17100 and Rhodomicrobium udaipurense JA643.</title>
        <authorList>
            <person name="Conners E.M."/>
            <person name="Davenport E.J."/>
            <person name="Bose A."/>
        </authorList>
    </citation>
    <scope>NUCLEOTIDE SEQUENCE [LARGE SCALE GENOMIC DNA]</scope>
    <source>
        <strain evidence="6 7">JA643</strain>
    </source>
</reference>
<evidence type="ECO:0000259" key="5">
    <source>
        <dbReference type="PROSITE" id="PS51462"/>
    </source>
</evidence>
<dbReference type="InterPro" id="IPR020476">
    <property type="entry name" value="Nudix_hydrolase"/>
</dbReference>
<name>A0A8I1KJG1_9HYPH</name>
<dbReference type="GO" id="GO:0006753">
    <property type="term" value="P:nucleoside phosphate metabolic process"/>
    <property type="evidence" value="ECO:0007669"/>
    <property type="project" value="TreeGrafter"/>
</dbReference>
<evidence type="ECO:0000256" key="2">
    <source>
        <dbReference type="ARBA" id="ARBA00001946"/>
    </source>
</evidence>
<dbReference type="CDD" id="cd03671">
    <property type="entry name" value="NUDIX_Ap4A_hydrolase_plant_like"/>
    <property type="match status" value="1"/>
</dbReference>
<feature type="domain" description="Nudix hydrolase" evidence="5">
    <location>
        <begin position="9"/>
        <end position="158"/>
    </location>
</feature>
<dbReference type="InterPro" id="IPR020084">
    <property type="entry name" value="NUDIX_hydrolase_CS"/>
</dbReference>
<comment type="similarity">
    <text evidence="4">Belongs to the Nudix hydrolase family. RppH subfamily.</text>
</comment>
<dbReference type="Gene3D" id="3.90.79.10">
    <property type="entry name" value="Nucleoside Triphosphate Pyrophosphohydrolase"/>
    <property type="match status" value="1"/>
</dbReference>
<dbReference type="RefSeq" id="WP_013420816.1">
    <property type="nucleotide sequence ID" value="NZ_JAEMUK010000016.1"/>
</dbReference>
<dbReference type="GO" id="GO:0019693">
    <property type="term" value="P:ribose phosphate metabolic process"/>
    <property type="evidence" value="ECO:0007669"/>
    <property type="project" value="TreeGrafter"/>
</dbReference>
<dbReference type="GO" id="GO:0034432">
    <property type="term" value="F:bis(5'-adenosyl)-pentaphosphatase activity"/>
    <property type="evidence" value="ECO:0007669"/>
    <property type="project" value="TreeGrafter"/>
</dbReference>
<dbReference type="AlphaFoldDB" id="A0A8I1KJG1"/>
<evidence type="ECO:0000313" key="6">
    <source>
        <dbReference type="EMBL" id="MBJ7543717.1"/>
    </source>
</evidence>
<dbReference type="InterPro" id="IPR022927">
    <property type="entry name" value="RppH"/>
</dbReference>
<comment type="function">
    <text evidence="4">Accelerates the degradation of transcripts by removing pyrophosphate from the 5'-end of triphosphorylated RNA, leading to a more labile monophosphorylated state that can stimulate subsequent ribonuclease cleavage.</text>
</comment>
<dbReference type="EMBL" id="JAEMUK010000016">
    <property type="protein sequence ID" value="MBJ7543717.1"/>
    <property type="molecule type" value="Genomic_DNA"/>
</dbReference>
<protein>
    <recommendedName>
        <fullName evidence="4">RNA pyrophosphohydrolase</fullName>
        <ecNumber evidence="4">3.6.1.-</ecNumber>
    </recommendedName>
    <alternativeName>
        <fullName evidence="4">(Di)nucleoside polyphosphate hydrolase</fullName>
    </alternativeName>
</protein>
<dbReference type="SUPFAM" id="SSF55811">
    <property type="entry name" value="Nudix"/>
    <property type="match status" value="1"/>
</dbReference>
<sequence>MLIQPSTLPYRLCAGIVLLNAERRIWIGHRTKDFASGEANRRWQMPQGGIDKGEDPRAAALRELHEETGVTSVSILAEARAWIYYDLPPESVGRALKGKYRGQQQKWYAMQFTGDESEMNLKLDGHKPEFDSWRWATPAEVVDEIVGFKRAAYEAVFAEFADLLVP</sequence>
<dbReference type="PRINTS" id="PR00502">
    <property type="entry name" value="NUDIXFAMILY"/>
</dbReference>
<accession>A0A8I1KJG1</accession>
<comment type="cofactor">
    <cofactor evidence="1">
        <name>Mn(2+)</name>
        <dbReference type="ChEBI" id="CHEBI:29035"/>
    </cofactor>
</comment>
<evidence type="ECO:0000256" key="4">
    <source>
        <dbReference type="HAMAP-Rule" id="MF_00298"/>
    </source>
</evidence>
<comment type="caution">
    <text evidence="6">The sequence shown here is derived from an EMBL/GenBank/DDBJ whole genome shotgun (WGS) entry which is preliminary data.</text>
</comment>
<organism evidence="6 7">
    <name type="scientific">Rhodomicrobium udaipurense</name>
    <dbReference type="NCBI Taxonomy" id="1202716"/>
    <lineage>
        <taxon>Bacteria</taxon>
        <taxon>Pseudomonadati</taxon>
        <taxon>Pseudomonadota</taxon>
        <taxon>Alphaproteobacteria</taxon>
        <taxon>Hyphomicrobiales</taxon>
        <taxon>Hyphomicrobiaceae</taxon>
        <taxon>Rhodomicrobium</taxon>
    </lineage>
</organism>
<proteinExistence type="inferred from homology"/>
<dbReference type="HAMAP" id="MF_00298">
    <property type="entry name" value="Nudix_RppH"/>
    <property type="match status" value="1"/>
</dbReference>
<gene>
    <name evidence="4" type="primary">rppH</name>
    <name evidence="4" type="synonym">nudH</name>
    <name evidence="6" type="ORF">JDN41_09100</name>
</gene>
<dbReference type="Proteomes" id="UP000623250">
    <property type="component" value="Unassembled WGS sequence"/>
</dbReference>
<comment type="cofactor">
    <cofactor evidence="4">
        <name>a divalent metal cation</name>
        <dbReference type="ChEBI" id="CHEBI:60240"/>
    </cofactor>
</comment>
<dbReference type="NCBIfam" id="NF001938">
    <property type="entry name" value="PRK00714.1-5"/>
    <property type="match status" value="1"/>
</dbReference>
<evidence type="ECO:0000256" key="3">
    <source>
        <dbReference type="ARBA" id="ARBA00022801"/>
    </source>
</evidence>
<keyword evidence="7" id="KW-1185">Reference proteome</keyword>
<dbReference type="PROSITE" id="PS51462">
    <property type="entry name" value="NUDIX"/>
    <property type="match status" value="1"/>
</dbReference>
<evidence type="ECO:0000313" key="7">
    <source>
        <dbReference type="Proteomes" id="UP000623250"/>
    </source>
</evidence>
<comment type="cofactor">
    <cofactor evidence="2">
        <name>Mg(2+)</name>
        <dbReference type="ChEBI" id="CHEBI:18420"/>
    </cofactor>
</comment>
<dbReference type="Pfam" id="PF00293">
    <property type="entry name" value="NUDIX"/>
    <property type="match status" value="1"/>
</dbReference>
<keyword evidence="3 4" id="KW-0378">Hydrolase</keyword>
<dbReference type="GO" id="GO:0008893">
    <property type="term" value="F:guanosine-3',5'-bis(diphosphate) 3'-diphosphatase activity"/>
    <property type="evidence" value="ECO:0007669"/>
    <property type="project" value="TreeGrafter"/>
</dbReference>
<dbReference type="PROSITE" id="PS00893">
    <property type="entry name" value="NUDIX_BOX"/>
    <property type="match status" value="1"/>
</dbReference>